<feature type="transmembrane region" description="Helical" evidence="1">
    <location>
        <begin position="20"/>
        <end position="40"/>
    </location>
</feature>
<keyword evidence="1" id="KW-0472">Membrane</keyword>
<reference evidence="2 3" key="1">
    <citation type="journal article" date="2016" name="Genome Announc.">
        <title>Draft Genome Sequence of Planomonospora sphaerica JCM9374, a Rare Actinomycete.</title>
        <authorList>
            <person name="Dohra H."/>
            <person name="Suzuki T."/>
            <person name="Inoue Y."/>
            <person name="Kodani S."/>
        </authorList>
    </citation>
    <scope>NUCLEOTIDE SEQUENCE [LARGE SCALE GENOMIC DNA]</scope>
    <source>
        <strain evidence="2 3">JCM 9374</strain>
    </source>
</reference>
<sequence length="102" mass="11297">MRKPHTPARRPEPPTRLWHVALAMLVMGPLTWALGSFLHAQLTDVFVQTRLAGASVPDWESGFANVFDVIRQVGLVTAVAGAMWTIALLPLERARKGGWERV</sequence>
<dbReference type="EMBL" id="BDCX01000011">
    <property type="protein sequence ID" value="GAT68797.1"/>
    <property type="molecule type" value="Genomic_DNA"/>
</dbReference>
<keyword evidence="3" id="KW-1185">Reference proteome</keyword>
<keyword evidence="1" id="KW-0812">Transmembrane</keyword>
<feature type="transmembrane region" description="Helical" evidence="1">
    <location>
        <begin position="69"/>
        <end position="91"/>
    </location>
</feature>
<accession>A0A171DIT9</accession>
<keyword evidence="1" id="KW-1133">Transmembrane helix</keyword>
<evidence type="ECO:0000256" key="1">
    <source>
        <dbReference type="SAM" id="Phobius"/>
    </source>
</evidence>
<comment type="caution">
    <text evidence="2">The sequence shown here is derived from an EMBL/GenBank/DDBJ whole genome shotgun (WGS) entry which is preliminary data.</text>
</comment>
<dbReference type="Proteomes" id="UP000077701">
    <property type="component" value="Unassembled WGS sequence"/>
</dbReference>
<organism evidence="2 3">
    <name type="scientific">Planomonospora sphaerica</name>
    <dbReference type="NCBI Taxonomy" id="161355"/>
    <lineage>
        <taxon>Bacteria</taxon>
        <taxon>Bacillati</taxon>
        <taxon>Actinomycetota</taxon>
        <taxon>Actinomycetes</taxon>
        <taxon>Streptosporangiales</taxon>
        <taxon>Streptosporangiaceae</taxon>
        <taxon>Planomonospora</taxon>
    </lineage>
</organism>
<reference evidence="3" key="2">
    <citation type="submission" date="2016-04" db="EMBL/GenBank/DDBJ databases">
        <title>Planomonospora sphaerica JCM9374 whole genome shotgun sequence.</title>
        <authorList>
            <person name="Suzuki T."/>
            <person name="Dohra H."/>
            <person name="Kodani S."/>
        </authorList>
    </citation>
    <scope>NUCLEOTIDE SEQUENCE [LARGE SCALE GENOMIC DNA]</scope>
    <source>
        <strain evidence="3">JCM 9374</strain>
    </source>
</reference>
<gene>
    <name evidence="2" type="ORF">PS9374_04462</name>
</gene>
<evidence type="ECO:0000313" key="2">
    <source>
        <dbReference type="EMBL" id="GAT68797.1"/>
    </source>
</evidence>
<protein>
    <submittedName>
        <fullName evidence="2">Uncharacterized protein</fullName>
    </submittedName>
</protein>
<evidence type="ECO:0000313" key="3">
    <source>
        <dbReference type="Proteomes" id="UP000077701"/>
    </source>
</evidence>
<proteinExistence type="predicted"/>
<name>A0A171DIT9_9ACTN</name>
<dbReference type="AlphaFoldDB" id="A0A171DIT9"/>